<evidence type="ECO:0000313" key="2">
    <source>
        <dbReference type="Proteomes" id="UP000027100"/>
    </source>
</evidence>
<sequence length="99" mass="11407">MTPQEFIDKWRRGQLKERTAPQSHFIDVCRLLGLADPVAVDPAGEWFTFERGASKAAAAKAGTDVWRKDCFAWEYKGKRKDLDLLRFVPEATYPLARHR</sequence>
<dbReference type="eggNOG" id="COG1002">
    <property type="taxonomic scope" value="Bacteria"/>
</dbReference>
<proteinExistence type="predicted"/>
<reference evidence="1 2" key="1">
    <citation type="journal article" date="2014" name="Antonie Van Leeuwenhoek">
        <title>Hyphomonas beringensis sp. nov. and Hyphomonas chukchiensis sp. nov., isolated from surface seawater of the Bering Sea and Chukchi Sea.</title>
        <authorList>
            <person name="Li C."/>
            <person name="Lai Q."/>
            <person name="Li G."/>
            <person name="Dong C."/>
            <person name="Wang J."/>
            <person name="Liao Y."/>
            <person name="Shao Z."/>
        </authorList>
    </citation>
    <scope>NUCLEOTIDE SEQUENCE [LARGE SCALE GENOMIC DNA]</scope>
    <source>
        <strain evidence="1 2">PS728</strain>
    </source>
</reference>
<organism evidence="1 2">
    <name type="scientific">Hyphomonas polymorpha PS728</name>
    <dbReference type="NCBI Taxonomy" id="1280954"/>
    <lineage>
        <taxon>Bacteria</taxon>
        <taxon>Pseudomonadati</taxon>
        <taxon>Pseudomonadota</taxon>
        <taxon>Alphaproteobacteria</taxon>
        <taxon>Hyphomonadales</taxon>
        <taxon>Hyphomonadaceae</taxon>
        <taxon>Hyphomonas</taxon>
    </lineage>
</organism>
<dbReference type="EMBL" id="ARYM01000021">
    <property type="protein sequence ID" value="KCZ97333.1"/>
    <property type="molecule type" value="Genomic_DNA"/>
</dbReference>
<comment type="caution">
    <text evidence="1">The sequence shown here is derived from an EMBL/GenBank/DDBJ whole genome shotgun (WGS) entry which is preliminary data.</text>
</comment>
<protein>
    <submittedName>
        <fullName evidence="1">Uncharacterized protein</fullName>
    </submittedName>
</protein>
<keyword evidence="2" id="KW-1185">Reference proteome</keyword>
<dbReference type="Proteomes" id="UP000027100">
    <property type="component" value="Unassembled WGS sequence"/>
</dbReference>
<name>A0A062VD86_9PROT</name>
<dbReference type="PATRIC" id="fig|1280954.3.peg.3125"/>
<accession>A0A062VD86</accession>
<dbReference type="RefSeq" id="WP_035600699.1">
    <property type="nucleotide sequence ID" value="NZ_ARYM01000021.1"/>
</dbReference>
<gene>
    <name evidence="1" type="ORF">HPO_15458</name>
</gene>
<dbReference type="AlphaFoldDB" id="A0A062VD86"/>
<dbReference type="OrthoDB" id="9806213at2"/>
<evidence type="ECO:0000313" key="1">
    <source>
        <dbReference type="EMBL" id="KCZ97333.1"/>
    </source>
</evidence>